<evidence type="ECO:0000313" key="1">
    <source>
        <dbReference type="EMBL" id="NER12528.1"/>
    </source>
</evidence>
<gene>
    <name evidence="1" type="ORF">GWK08_03680</name>
</gene>
<sequence length="141" mass="15794">MKIYLDRIDDDFLFEVKNENGHKVLIDNKSKAEGEVKGASPMEILLMGVAGCSGIDIVSILKKQRQEITSYHVETEGQREKIEDATPFTGIHTKVFLEGNITEEKAKRAAQLSFDKYCSVSKSLDKNISITFDVILNGKQL</sequence>
<dbReference type="InterPro" id="IPR036102">
    <property type="entry name" value="OsmC/Ohrsf"/>
</dbReference>
<protein>
    <submittedName>
        <fullName evidence="1">OsmC family peroxiredoxin</fullName>
    </submittedName>
</protein>
<dbReference type="SUPFAM" id="SSF82784">
    <property type="entry name" value="OsmC-like"/>
    <property type="match status" value="1"/>
</dbReference>
<proteinExistence type="predicted"/>
<dbReference type="PANTHER" id="PTHR34352:SF1">
    <property type="entry name" value="PROTEIN YHFA"/>
    <property type="match status" value="1"/>
</dbReference>
<dbReference type="InterPro" id="IPR015946">
    <property type="entry name" value="KH_dom-like_a/b"/>
</dbReference>
<dbReference type="InterPro" id="IPR003718">
    <property type="entry name" value="OsmC/Ohr_fam"/>
</dbReference>
<name>A0A6P0UKV8_9FLAO</name>
<dbReference type="Pfam" id="PF02566">
    <property type="entry name" value="OsmC"/>
    <property type="match status" value="1"/>
</dbReference>
<comment type="caution">
    <text evidence="1">The sequence shown here is derived from an EMBL/GenBank/DDBJ whole genome shotgun (WGS) entry which is preliminary data.</text>
</comment>
<organism evidence="1 2">
    <name type="scientific">Leptobacterium flavescens</name>
    <dbReference type="NCBI Taxonomy" id="472055"/>
    <lineage>
        <taxon>Bacteria</taxon>
        <taxon>Pseudomonadati</taxon>
        <taxon>Bacteroidota</taxon>
        <taxon>Flavobacteriia</taxon>
        <taxon>Flavobacteriales</taxon>
        <taxon>Flavobacteriaceae</taxon>
        <taxon>Leptobacterium</taxon>
    </lineage>
</organism>
<dbReference type="AlphaFoldDB" id="A0A6P0UKV8"/>
<dbReference type="EMBL" id="JAABOO010000001">
    <property type="protein sequence ID" value="NER12528.1"/>
    <property type="molecule type" value="Genomic_DNA"/>
</dbReference>
<dbReference type="Proteomes" id="UP000468581">
    <property type="component" value="Unassembled WGS sequence"/>
</dbReference>
<dbReference type="PANTHER" id="PTHR34352">
    <property type="entry name" value="PROTEIN YHFA"/>
    <property type="match status" value="1"/>
</dbReference>
<reference evidence="1 2" key="1">
    <citation type="submission" date="2020-01" db="EMBL/GenBank/DDBJ databases">
        <title>Leptobacterium flavescens.</title>
        <authorList>
            <person name="Wang G."/>
        </authorList>
    </citation>
    <scope>NUCLEOTIDE SEQUENCE [LARGE SCALE GENOMIC DNA]</scope>
    <source>
        <strain evidence="1 2">KCTC 22160</strain>
    </source>
</reference>
<evidence type="ECO:0000313" key="2">
    <source>
        <dbReference type="Proteomes" id="UP000468581"/>
    </source>
</evidence>
<dbReference type="RefSeq" id="WP_163605546.1">
    <property type="nucleotide sequence ID" value="NZ_JAABOO010000001.1"/>
</dbReference>
<dbReference type="Gene3D" id="3.30.300.20">
    <property type="match status" value="1"/>
</dbReference>
<keyword evidence="2" id="KW-1185">Reference proteome</keyword>
<accession>A0A6P0UKV8</accession>